<evidence type="ECO:0000313" key="3">
    <source>
        <dbReference type="Proteomes" id="UP001530315"/>
    </source>
</evidence>
<accession>A0ABD3P9G8</accession>
<evidence type="ECO:0000313" key="2">
    <source>
        <dbReference type="EMBL" id="KAL3784038.1"/>
    </source>
</evidence>
<name>A0ABD3P9G8_9STRA</name>
<organism evidence="2 3">
    <name type="scientific">Stephanodiscus triporus</name>
    <dbReference type="NCBI Taxonomy" id="2934178"/>
    <lineage>
        <taxon>Eukaryota</taxon>
        <taxon>Sar</taxon>
        <taxon>Stramenopiles</taxon>
        <taxon>Ochrophyta</taxon>
        <taxon>Bacillariophyta</taxon>
        <taxon>Coscinodiscophyceae</taxon>
        <taxon>Thalassiosirophycidae</taxon>
        <taxon>Stephanodiscales</taxon>
        <taxon>Stephanodiscaceae</taxon>
        <taxon>Stephanodiscus</taxon>
    </lineage>
</organism>
<gene>
    <name evidence="2" type="ORF">ACHAW5_004737</name>
</gene>
<proteinExistence type="predicted"/>
<dbReference type="Proteomes" id="UP001530315">
    <property type="component" value="Unassembled WGS sequence"/>
</dbReference>
<protein>
    <submittedName>
        <fullName evidence="2">Uncharacterized protein</fullName>
    </submittedName>
</protein>
<dbReference type="EMBL" id="JALLAZ020000944">
    <property type="protein sequence ID" value="KAL3784038.1"/>
    <property type="molecule type" value="Genomic_DNA"/>
</dbReference>
<feature type="compositionally biased region" description="Low complexity" evidence="1">
    <location>
        <begin position="7"/>
        <end position="19"/>
    </location>
</feature>
<evidence type="ECO:0000256" key="1">
    <source>
        <dbReference type="SAM" id="MobiDB-lite"/>
    </source>
</evidence>
<feature type="region of interest" description="Disordered" evidence="1">
    <location>
        <begin position="1"/>
        <end position="23"/>
    </location>
</feature>
<dbReference type="AlphaFoldDB" id="A0ABD3P9G8"/>
<sequence length="166" mass="18099">MRRVSRGGETSPSRSSSSPAPFMAANDSFELTVKLPGREELIAQMKFKSVLDVPSELVEVRYSVPFGLNVEPKDNFAMCTKDGPGGEKVGDVLRYTSRWTLGLPRGDGVITTAMSFSGGISWQCSMFDVMKAGKWDAVVEALVSNEASRTNEVVLLFERPVTGVKE</sequence>
<keyword evidence="3" id="KW-1185">Reference proteome</keyword>
<reference evidence="2 3" key="1">
    <citation type="submission" date="2024-10" db="EMBL/GenBank/DDBJ databases">
        <title>Updated reference genomes for cyclostephanoid diatoms.</title>
        <authorList>
            <person name="Roberts W.R."/>
            <person name="Alverson A.J."/>
        </authorList>
    </citation>
    <scope>NUCLEOTIDE SEQUENCE [LARGE SCALE GENOMIC DNA]</scope>
    <source>
        <strain evidence="2 3">AJA276-08</strain>
    </source>
</reference>
<comment type="caution">
    <text evidence="2">The sequence shown here is derived from an EMBL/GenBank/DDBJ whole genome shotgun (WGS) entry which is preliminary data.</text>
</comment>